<keyword evidence="3 7" id="KW-0812">Transmembrane</keyword>
<evidence type="ECO:0000256" key="2">
    <source>
        <dbReference type="ARBA" id="ARBA00010430"/>
    </source>
</evidence>
<sequence length="88" mass="9725">MLRIFRLSAVGLLLLAAWAALLQQTTEEPARTWVLLAPLLALVVFGAYLATALLYGVATFRTVPEEAELLQKDIARARADLARRGIKY</sequence>
<gene>
    <name evidence="9" type="ORF">CHLNCDRAFT_133963</name>
</gene>
<evidence type="ECO:0000256" key="8">
    <source>
        <dbReference type="SAM" id="SignalP"/>
    </source>
</evidence>
<dbReference type="UniPathway" id="UPA00378"/>
<dbReference type="PANTHER" id="PTHR16433:SF0">
    <property type="entry name" value="DOLICHOL-PHOSPHATE MANNOSYLTRANSFERASE SUBUNIT 3"/>
    <property type="match status" value="1"/>
</dbReference>
<dbReference type="FunCoup" id="E1ZEN8">
    <property type="interactions" value="568"/>
</dbReference>
<comment type="subcellular location">
    <subcellularLocation>
        <location evidence="1 7">Endoplasmic reticulum membrane</location>
        <topology evidence="1 7">Multi-pass membrane protein</topology>
    </subcellularLocation>
</comment>
<evidence type="ECO:0000313" key="9">
    <source>
        <dbReference type="EMBL" id="EFN55694.1"/>
    </source>
</evidence>
<keyword evidence="6 7" id="KW-0472">Membrane</keyword>
<keyword evidence="10" id="KW-1185">Reference proteome</keyword>
<evidence type="ECO:0000256" key="1">
    <source>
        <dbReference type="ARBA" id="ARBA00004477"/>
    </source>
</evidence>
<accession>E1ZEN8</accession>
<comment type="similarity">
    <text evidence="2 7">Belongs to the DPM3 family.</text>
</comment>
<proteinExistence type="inferred from homology"/>
<reference evidence="9 10" key="1">
    <citation type="journal article" date="2010" name="Plant Cell">
        <title>The Chlorella variabilis NC64A genome reveals adaptation to photosymbiosis, coevolution with viruses, and cryptic sex.</title>
        <authorList>
            <person name="Blanc G."/>
            <person name="Duncan G."/>
            <person name="Agarkova I."/>
            <person name="Borodovsky M."/>
            <person name="Gurnon J."/>
            <person name="Kuo A."/>
            <person name="Lindquist E."/>
            <person name="Lucas S."/>
            <person name="Pangilinan J."/>
            <person name="Polle J."/>
            <person name="Salamov A."/>
            <person name="Terry A."/>
            <person name="Yamada T."/>
            <person name="Dunigan D.D."/>
            <person name="Grigoriev I.V."/>
            <person name="Claverie J.M."/>
            <person name="Van Etten J.L."/>
        </authorList>
    </citation>
    <scope>NUCLEOTIDE SEQUENCE [LARGE SCALE GENOMIC DNA]</scope>
    <source>
        <strain evidence="9 10">NC64A</strain>
    </source>
</reference>
<name>E1ZEN8_CHLVA</name>
<evidence type="ECO:0000313" key="10">
    <source>
        <dbReference type="Proteomes" id="UP000008141"/>
    </source>
</evidence>
<organism evidence="10">
    <name type="scientific">Chlorella variabilis</name>
    <name type="common">Green alga</name>
    <dbReference type="NCBI Taxonomy" id="554065"/>
    <lineage>
        <taxon>Eukaryota</taxon>
        <taxon>Viridiplantae</taxon>
        <taxon>Chlorophyta</taxon>
        <taxon>core chlorophytes</taxon>
        <taxon>Trebouxiophyceae</taxon>
        <taxon>Chlorellales</taxon>
        <taxon>Chlorellaceae</taxon>
        <taxon>Chlorella clade</taxon>
        <taxon>Chlorella</taxon>
    </lineage>
</organism>
<dbReference type="RefSeq" id="XP_005847796.1">
    <property type="nucleotide sequence ID" value="XM_005847734.1"/>
</dbReference>
<dbReference type="EMBL" id="GL433844">
    <property type="protein sequence ID" value="EFN55694.1"/>
    <property type="molecule type" value="Genomic_DNA"/>
</dbReference>
<dbReference type="KEGG" id="cvr:CHLNCDRAFT_133963"/>
<feature type="signal peptide" evidence="8">
    <location>
        <begin position="1"/>
        <end position="19"/>
    </location>
</feature>
<feature type="chain" id="PRO_5003156376" description="Dolichol-phosphate mannosyltransferase subunit 3" evidence="8">
    <location>
        <begin position="20"/>
        <end position="88"/>
    </location>
</feature>
<feature type="transmembrane region" description="Helical" evidence="7">
    <location>
        <begin position="32"/>
        <end position="55"/>
    </location>
</feature>
<evidence type="ECO:0000256" key="6">
    <source>
        <dbReference type="ARBA" id="ARBA00023136"/>
    </source>
</evidence>
<dbReference type="InParanoid" id="E1ZEN8"/>
<keyword evidence="4 7" id="KW-0256">Endoplasmic reticulum</keyword>
<keyword evidence="8" id="KW-0732">Signal</keyword>
<comment type="function">
    <text evidence="7">Stabilizer subunit of the dolichol-phosphate mannose (DPM) synthase complex; tethers catalytic subunit to the ER.</text>
</comment>
<dbReference type="Pfam" id="PF08285">
    <property type="entry name" value="DPM3"/>
    <property type="match status" value="1"/>
</dbReference>
<dbReference type="GO" id="GO:0033185">
    <property type="term" value="C:dolichol-phosphate-mannose synthase complex"/>
    <property type="evidence" value="ECO:0007669"/>
    <property type="project" value="TreeGrafter"/>
</dbReference>
<dbReference type="GeneID" id="17355119"/>
<evidence type="ECO:0000256" key="3">
    <source>
        <dbReference type="ARBA" id="ARBA00022692"/>
    </source>
</evidence>
<comment type="caution">
    <text evidence="7">Lacks conserved residue(s) required for the propagation of feature annotation.</text>
</comment>
<dbReference type="OrthoDB" id="2014333at2759"/>
<comment type="pathway">
    <text evidence="7">Protein modification; protein glycosylation.</text>
</comment>
<keyword evidence="5 7" id="KW-1133">Transmembrane helix</keyword>
<evidence type="ECO:0000256" key="7">
    <source>
        <dbReference type="RuleBase" id="RU365085"/>
    </source>
</evidence>
<comment type="subunit">
    <text evidence="7">Component of the dolichol-phosphate mannose (DPM) synthase complex.</text>
</comment>
<dbReference type="GO" id="GO:0005789">
    <property type="term" value="C:endoplasmic reticulum membrane"/>
    <property type="evidence" value="ECO:0007669"/>
    <property type="project" value="UniProtKB-SubCell"/>
</dbReference>
<dbReference type="InterPro" id="IPR013174">
    <property type="entry name" value="DPM3"/>
</dbReference>
<dbReference type="AlphaFoldDB" id="E1ZEN8"/>
<evidence type="ECO:0000256" key="5">
    <source>
        <dbReference type="ARBA" id="ARBA00022989"/>
    </source>
</evidence>
<dbReference type="STRING" id="554065.E1ZEN8"/>
<dbReference type="GO" id="GO:0006506">
    <property type="term" value="P:GPI anchor biosynthetic process"/>
    <property type="evidence" value="ECO:0007669"/>
    <property type="project" value="TreeGrafter"/>
</dbReference>
<dbReference type="Proteomes" id="UP000008141">
    <property type="component" value="Unassembled WGS sequence"/>
</dbReference>
<protein>
    <recommendedName>
        <fullName evidence="7">Dolichol-phosphate mannosyltransferase subunit 3</fullName>
    </recommendedName>
</protein>
<dbReference type="PANTHER" id="PTHR16433">
    <property type="entry name" value="DOLICHOL-PHOSPHATE MANNOSYLTRANSFERASE SUBUNIT 3"/>
    <property type="match status" value="1"/>
</dbReference>
<evidence type="ECO:0000256" key="4">
    <source>
        <dbReference type="ARBA" id="ARBA00022824"/>
    </source>
</evidence>